<keyword evidence="7 10" id="KW-0378">Hydrolase</keyword>
<comment type="function">
    <text evidence="2">Exopeptidase that catalyzes the hydrolytic cleavage of multi-L-arginyl-poly-L-aspartic acid (cyanophycin; a water-insoluble reserve polymer) into aspartate-arginine dipeptides.</text>
</comment>
<evidence type="ECO:0000256" key="2">
    <source>
        <dbReference type="ARBA" id="ARBA00002039"/>
    </source>
</evidence>
<keyword evidence="6" id="KW-0645">Protease</keyword>
<dbReference type="Proteomes" id="UP000287719">
    <property type="component" value="Unassembled WGS sequence"/>
</dbReference>
<dbReference type="Gene3D" id="3.40.50.880">
    <property type="match status" value="1"/>
</dbReference>
<evidence type="ECO:0000313" key="10">
    <source>
        <dbReference type="EMBL" id="RTZ85040.1"/>
    </source>
</evidence>
<dbReference type="Pfam" id="PF03575">
    <property type="entry name" value="Peptidase_S51"/>
    <property type="match status" value="1"/>
</dbReference>
<dbReference type="InterPro" id="IPR005320">
    <property type="entry name" value="Peptidase_S51"/>
</dbReference>
<dbReference type="EC" id="3.4.15.6" evidence="4"/>
<evidence type="ECO:0000256" key="4">
    <source>
        <dbReference type="ARBA" id="ARBA00013115"/>
    </source>
</evidence>
<feature type="active site" description="Charge relay system" evidence="9">
    <location>
        <position position="177"/>
    </location>
</feature>
<evidence type="ECO:0000256" key="5">
    <source>
        <dbReference type="ARBA" id="ARBA00015719"/>
    </source>
</evidence>
<feature type="active site" description="Charge relay system" evidence="9">
    <location>
        <position position="135"/>
    </location>
</feature>
<dbReference type="InterPro" id="IPR029062">
    <property type="entry name" value="Class_I_gatase-like"/>
</dbReference>
<dbReference type="AlphaFoldDB" id="A0A432GNG9"/>
<keyword evidence="8" id="KW-0720">Serine protease</keyword>
<evidence type="ECO:0000256" key="9">
    <source>
        <dbReference type="PIRSR" id="PIRSR032067-1"/>
    </source>
</evidence>
<gene>
    <name evidence="10" type="ORF">DSY95_05405</name>
</gene>
<evidence type="ECO:0000256" key="3">
    <source>
        <dbReference type="ARBA" id="ARBA00006534"/>
    </source>
</evidence>
<sequence>MASHVAEGSQRGYIIPIGGAENKRRKPLILQKFAELCGGKNARLAIIPTASKLKETGQNYIDIFRDIGVDYCVSLPIEERSDSECVEYLQELNEASGIFVTGGNQLRLSTIMGGTPVAQAIRRRNAVGVHFAGTSAGAAIIPEHMIAGGKAGPTPREGGVIFAPGLGLTNKIVVDQHFRQRDRLGRLLSAVAFNPFATGIGIDENTAAFIDPEGMLEVVGSGAITVVDPSELSHSSMESENRGKAINLTNLRLHLLTSGAKYDINSRQVFI</sequence>
<accession>A0A432GNG9</accession>
<evidence type="ECO:0000256" key="8">
    <source>
        <dbReference type="ARBA" id="ARBA00022825"/>
    </source>
</evidence>
<comment type="catalytic activity">
    <reaction evidence="1">
        <text>[L-4-(L-arginin-2-N-yl)aspartate](n) + H2O = [L-4-(L-arginin-2-N-yl)aspartate](n-1) + L-4-(L-arginin-2-N-yl)aspartate</text>
        <dbReference type="Rhea" id="RHEA:12845"/>
        <dbReference type="Rhea" id="RHEA-COMP:13728"/>
        <dbReference type="Rhea" id="RHEA-COMP:13734"/>
        <dbReference type="ChEBI" id="CHEBI:15377"/>
        <dbReference type="ChEBI" id="CHEBI:137986"/>
        <dbReference type="ChEBI" id="CHEBI:137991"/>
        <dbReference type="EC" id="3.4.15.6"/>
    </reaction>
</comment>
<dbReference type="EMBL" id="QNZJ01000236">
    <property type="protein sequence ID" value="RTZ85040.1"/>
    <property type="molecule type" value="Genomic_DNA"/>
</dbReference>
<dbReference type="GO" id="GO:0008241">
    <property type="term" value="F:peptidyl-dipeptidase activity"/>
    <property type="evidence" value="ECO:0007669"/>
    <property type="project" value="UniProtKB-EC"/>
</dbReference>
<evidence type="ECO:0000256" key="1">
    <source>
        <dbReference type="ARBA" id="ARBA00001092"/>
    </source>
</evidence>
<dbReference type="PIRSF" id="PIRSF032067">
    <property type="entry name" value="Cyanophycinase"/>
    <property type="match status" value="1"/>
</dbReference>
<dbReference type="GO" id="GO:0004180">
    <property type="term" value="F:carboxypeptidase activity"/>
    <property type="evidence" value="ECO:0007669"/>
    <property type="project" value="UniProtKB-KW"/>
</dbReference>
<name>A0A432GNG9_9DELT</name>
<dbReference type="PANTHER" id="PTHR36175:SF1">
    <property type="entry name" value="CYANOPHYCINASE"/>
    <property type="match status" value="1"/>
</dbReference>
<evidence type="ECO:0000256" key="6">
    <source>
        <dbReference type="ARBA" id="ARBA00022670"/>
    </source>
</evidence>
<protein>
    <recommendedName>
        <fullName evidence="5">Cyanophycinase</fullName>
        <ecNumber evidence="4">3.4.15.6</ecNumber>
    </recommendedName>
</protein>
<proteinExistence type="inferred from homology"/>
<comment type="similarity">
    <text evidence="3">Belongs to the peptidase S51 family.</text>
</comment>
<evidence type="ECO:0000313" key="11">
    <source>
        <dbReference type="Proteomes" id="UP000287719"/>
    </source>
</evidence>
<dbReference type="SUPFAM" id="SSF52317">
    <property type="entry name" value="Class I glutamine amidotransferase-like"/>
    <property type="match status" value="1"/>
</dbReference>
<dbReference type="GO" id="GO:0008236">
    <property type="term" value="F:serine-type peptidase activity"/>
    <property type="evidence" value="ECO:0007669"/>
    <property type="project" value="UniProtKB-KW"/>
</dbReference>
<dbReference type="GO" id="GO:0006508">
    <property type="term" value="P:proteolysis"/>
    <property type="evidence" value="ECO:0007669"/>
    <property type="project" value="UniProtKB-KW"/>
</dbReference>
<dbReference type="PANTHER" id="PTHR36175">
    <property type="entry name" value="CYANOPHYCINASE"/>
    <property type="match status" value="1"/>
</dbReference>
<comment type="caution">
    <text evidence="10">The sequence shown here is derived from an EMBL/GenBank/DDBJ whole genome shotgun (WGS) entry which is preliminary data.</text>
</comment>
<dbReference type="InterPro" id="IPR011811">
    <property type="entry name" value="Peptidase_S51_cyanophycinase"/>
</dbReference>
<reference evidence="10 11" key="1">
    <citation type="submission" date="2018-06" db="EMBL/GenBank/DDBJ databases">
        <title>Combined omics and stable isotope probing to characterize newly discovered Mariana Back-Arc vent microbial communities.</title>
        <authorList>
            <person name="Trembath-Reichert E."/>
            <person name="Huber J.A."/>
        </authorList>
    </citation>
    <scope>NUCLEOTIDE SEQUENCE [LARGE SCALE GENOMIC DNA]</scope>
    <source>
        <strain evidence="10">MAG 54</strain>
    </source>
</reference>
<evidence type="ECO:0000256" key="7">
    <source>
        <dbReference type="ARBA" id="ARBA00022801"/>
    </source>
</evidence>
<keyword evidence="10" id="KW-0121">Carboxypeptidase</keyword>
<organism evidence="10 11">
    <name type="scientific">SAR324 cluster bacterium</name>
    <dbReference type="NCBI Taxonomy" id="2024889"/>
    <lineage>
        <taxon>Bacteria</taxon>
        <taxon>Deltaproteobacteria</taxon>
        <taxon>SAR324 cluster</taxon>
    </lineage>
</organism>
<feature type="active site" description="Charge relay system" evidence="9">
    <location>
        <position position="204"/>
    </location>
</feature>
<dbReference type="NCBIfam" id="TIGR02069">
    <property type="entry name" value="cyanophycinase"/>
    <property type="match status" value="1"/>
</dbReference>
<dbReference type="CDD" id="cd03145">
    <property type="entry name" value="GAT1_cyanophycinase"/>
    <property type="match status" value="1"/>
</dbReference>